<dbReference type="Proteomes" id="UP001501508">
    <property type="component" value="Unassembled WGS sequence"/>
</dbReference>
<keyword evidence="2" id="KW-1133">Transmembrane helix</keyword>
<evidence type="ECO:0000256" key="1">
    <source>
        <dbReference type="ARBA" id="ARBA00005698"/>
    </source>
</evidence>
<organism evidence="3 4">
    <name type="scientific">Ravibacter arvi</name>
    <dbReference type="NCBI Taxonomy" id="2051041"/>
    <lineage>
        <taxon>Bacteria</taxon>
        <taxon>Pseudomonadati</taxon>
        <taxon>Bacteroidota</taxon>
        <taxon>Cytophagia</taxon>
        <taxon>Cytophagales</taxon>
        <taxon>Spirosomataceae</taxon>
        <taxon>Ravibacter</taxon>
    </lineage>
</organism>
<feature type="transmembrane region" description="Helical" evidence="2">
    <location>
        <begin position="6"/>
        <end position="22"/>
    </location>
</feature>
<keyword evidence="2" id="KW-0520">NAD</keyword>
<dbReference type="RefSeq" id="WP_345030673.1">
    <property type="nucleotide sequence ID" value="NZ_BAABEY010000028.1"/>
</dbReference>
<dbReference type="Pfam" id="PF00499">
    <property type="entry name" value="Oxidored_q3"/>
    <property type="match status" value="1"/>
</dbReference>
<proteinExistence type="inferred from homology"/>
<name>A0ABP8M2F3_9BACT</name>
<dbReference type="InterPro" id="IPR042106">
    <property type="entry name" value="Nuo/plastoQ_OxRdtase_6_NuoJ"/>
</dbReference>
<feature type="transmembrane region" description="Helical" evidence="2">
    <location>
        <begin position="95"/>
        <end position="115"/>
    </location>
</feature>
<dbReference type="PANTHER" id="PTHR33269:SF17">
    <property type="entry name" value="NADH-UBIQUINONE OXIDOREDUCTASE CHAIN 6"/>
    <property type="match status" value="1"/>
</dbReference>
<keyword evidence="2" id="KW-0874">Quinone</keyword>
<comment type="catalytic activity">
    <reaction evidence="2">
        <text>a quinone + NADH + 5 H(+)(in) = a quinol + NAD(+) + 4 H(+)(out)</text>
        <dbReference type="Rhea" id="RHEA:57888"/>
        <dbReference type="ChEBI" id="CHEBI:15378"/>
        <dbReference type="ChEBI" id="CHEBI:24646"/>
        <dbReference type="ChEBI" id="CHEBI:57540"/>
        <dbReference type="ChEBI" id="CHEBI:57945"/>
        <dbReference type="ChEBI" id="CHEBI:132124"/>
    </reaction>
</comment>
<comment type="similarity">
    <text evidence="1 2">Belongs to the complex I subunit 6 family.</text>
</comment>
<protein>
    <recommendedName>
        <fullName evidence="2">NADH-quinone oxidoreductase subunit J</fullName>
        <ecNumber evidence="2">7.1.1.-</ecNumber>
    </recommendedName>
</protein>
<comment type="caution">
    <text evidence="3">The sequence shown here is derived from an EMBL/GenBank/DDBJ whole genome shotgun (WGS) entry which is preliminary data.</text>
</comment>
<keyword evidence="2" id="KW-0812">Transmembrane</keyword>
<feature type="transmembrane region" description="Helical" evidence="2">
    <location>
        <begin position="135"/>
        <end position="166"/>
    </location>
</feature>
<dbReference type="PANTHER" id="PTHR33269">
    <property type="entry name" value="NADH-UBIQUINONE OXIDOREDUCTASE CHAIN 6"/>
    <property type="match status" value="1"/>
</dbReference>
<dbReference type="InterPro" id="IPR001457">
    <property type="entry name" value="NADH_UbQ/plastoQ_OxRdtase_su6"/>
</dbReference>
<feature type="transmembrane region" description="Helical" evidence="2">
    <location>
        <begin position="29"/>
        <end position="47"/>
    </location>
</feature>
<accession>A0ABP8M2F3</accession>
<dbReference type="Gene3D" id="1.20.120.1200">
    <property type="entry name" value="NADH-ubiquinone/plastoquinone oxidoreductase chain 6, subunit NuoJ"/>
    <property type="match status" value="1"/>
</dbReference>
<keyword evidence="2" id="KW-0472">Membrane</keyword>
<gene>
    <name evidence="3" type="ORF">GCM10023091_30200</name>
</gene>
<reference evidence="4" key="1">
    <citation type="journal article" date="2019" name="Int. J. Syst. Evol. Microbiol.">
        <title>The Global Catalogue of Microorganisms (GCM) 10K type strain sequencing project: providing services to taxonomists for standard genome sequencing and annotation.</title>
        <authorList>
            <consortium name="The Broad Institute Genomics Platform"/>
            <consortium name="The Broad Institute Genome Sequencing Center for Infectious Disease"/>
            <person name="Wu L."/>
            <person name="Ma J."/>
        </authorList>
    </citation>
    <scope>NUCLEOTIDE SEQUENCE [LARGE SCALE GENOMIC DNA]</scope>
    <source>
        <strain evidence="4">JCM 31920</strain>
    </source>
</reference>
<feature type="transmembrane region" description="Helical" evidence="2">
    <location>
        <begin position="53"/>
        <end position="74"/>
    </location>
</feature>
<evidence type="ECO:0000313" key="4">
    <source>
        <dbReference type="Proteomes" id="UP001501508"/>
    </source>
</evidence>
<comment type="function">
    <text evidence="2">NDH-1 shuttles electrons from NADH, via FMN and iron-sulfur (Fe-S) centers, to quinones in the respiratory chain. Couples the redox reaction to proton translocation (for every two electrons transferred, four hydrogen ions are translocated across the cytoplasmic membrane), and thus conserves the redox energy in a proton gradient.</text>
</comment>
<sequence>MEQIAFYLFAGLAIAAALLILFTRNLMYAAFALFITFFGVAALYVLAMADFLAVAQIMVYVGGVLVLLVFGIMLTHQPKVKSSAASNRVLAENRGMILGGVVAVLVFAMLAKVIVTADFVLDGPYAAQKSTMEKIGLALMTTHLLPFEMVAVLLLAVLVGTGYLAFNRIKQTRS</sequence>
<evidence type="ECO:0000313" key="3">
    <source>
        <dbReference type="EMBL" id="GAA4442798.1"/>
    </source>
</evidence>
<dbReference type="EC" id="7.1.1.-" evidence="2"/>
<evidence type="ECO:0000256" key="2">
    <source>
        <dbReference type="RuleBase" id="RU004429"/>
    </source>
</evidence>
<dbReference type="EMBL" id="BAABEY010000028">
    <property type="protein sequence ID" value="GAA4442798.1"/>
    <property type="molecule type" value="Genomic_DNA"/>
</dbReference>
<comment type="subcellular location">
    <subcellularLocation>
        <location evidence="2">Cell membrane</location>
        <topology evidence="2">Multi-pass membrane protein</topology>
    </subcellularLocation>
</comment>
<keyword evidence="2" id="KW-1003">Cell membrane</keyword>
<keyword evidence="4" id="KW-1185">Reference proteome</keyword>